<evidence type="ECO:0000259" key="1">
    <source>
        <dbReference type="SMART" id="SM00909"/>
    </source>
</evidence>
<evidence type="ECO:0000313" key="3">
    <source>
        <dbReference type="Proteomes" id="UP000230161"/>
    </source>
</evidence>
<dbReference type="InterPro" id="IPR019606">
    <property type="entry name" value="GerMN"/>
</dbReference>
<dbReference type="PROSITE" id="PS51257">
    <property type="entry name" value="PROKAR_LIPOPROTEIN"/>
    <property type="match status" value="1"/>
</dbReference>
<dbReference type="EMBL" id="PGFB01000004">
    <property type="protein sequence ID" value="PJJ61684.1"/>
    <property type="molecule type" value="Genomic_DNA"/>
</dbReference>
<organism evidence="2 3">
    <name type="scientific">Compostimonas suwonensis</name>
    <dbReference type="NCBI Taxonomy" id="1048394"/>
    <lineage>
        <taxon>Bacteria</taxon>
        <taxon>Bacillati</taxon>
        <taxon>Actinomycetota</taxon>
        <taxon>Actinomycetes</taxon>
        <taxon>Micrococcales</taxon>
        <taxon>Microbacteriaceae</taxon>
        <taxon>Compostimonas</taxon>
    </lineage>
</organism>
<reference evidence="2 3" key="1">
    <citation type="submission" date="2017-11" db="EMBL/GenBank/DDBJ databases">
        <title>Genomic Encyclopedia of Archaeal and Bacterial Type Strains, Phase II (KMG-II): From Individual Species to Whole Genera.</title>
        <authorList>
            <person name="Goeker M."/>
        </authorList>
    </citation>
    <scope>NUCLEOTIDE SEQUENCE [LARGE SCALE GENOMIC DNA]</scope>
    <source>
        <strain evidence="2 3">DSM 25625</strain>
    </source>
</reference>
<dbReference type="InterPro" id="IPR011048">
    <property type="entry name" value="Haem_d1_sf"/>
</dbReference>
<proteinExistence type="predicted"/>
<dbReference type="InterPro" id="IPR059026">
    <property type="entry name" value="LpqB_N"/>
</dbReference>
<dbReference type="RefSeq" id="WP_170061996.1">
    <property type="nucleotide sequence ID" value="NZ_PGFB01000004.1"/>
</dbReference>
<dbReference type="Proteomes" id="UP000230161">
    <property type="component" value="Unassembled WGS sequence"/>
</dbReference>
<evidence type="ECO:0000313" key="2">
    <source>
        <dbReference type="EMBL" id="PJJ61684.1"/>
    </source>
</evidence>
<accession>A0A2M9BUQ5</accession>
<gene>
    <name evidence="2" type="ORF">CLV54_2634</name>
</gene>
<feature type="domain" description="GerMN" evidence="1">
    <location>
        <begin position="205"/>
        <end position="296"/>
    </location>
</feature>
<comment type="caution">
    <text evidence="2">The sequence shown here is derived from an EMBL/GenBank/DDBJ whole genome shotgun (WGS) entry which is preliminary data.</text>
</comment>
<keyword evidence="3" id="KW-1185">Reference proteome</keyword>
<dbReference type="Pfam" id="PF25976">
    <property type="entry name" value="LpqB_N"/>
    <property type="match status" value="1"/>
</dbReference>
<sequence length="574" mass="60408">MPDRRDRRRGILAIAGLLLIALTGCATIPSSGRVQTGVTAPDTGVEPDIDILADGPKPNATIDEILRGFIDAASSPKDDYATARQFLDPTFRQEWNPNIGVIVDNATTRSIVTVDDTKRSLTVTATAIVNEFGEYSEGEVKPVPLEYSFEQVDGQWRIGKAPDGTVIDQSAFRTVFRAHPVYFFDPGFSFLVPDLRWFPSRASTATRIVQALLEGPADWLAPGVVTAFPPGTALAPSSAVPIDGPEVVVDLDSEITQADTLTRQRMKLQLTESLSSGLNIRSVVISADQNRLDIADLGAEVVRNPRIDTRSLILRDDEFGFLPATGETLSPIEGISDKVVALAARGATLSADQRVAAVLTDGTPTAQAGVYRVQAAAAPQLVDSRESLIVPAVDDYGYLWSVPADRPGEVTIVDADGAATPLTTSWPEASSIVSLDVSRDGTRVAALLTVGGAAKFVVASIVRGNADVPVSLGPPLDLIVGPGIPVDAVWVDDLTVASLTAQPDGDDHVVAQQIGGTSTLLGASSGAAALVGANSVRELKLLTGEQVLETQRGVGWQQRIDGVGFAAVQMGLPG</sequence>
<dbReference type="Pfam" id="PF10646">
    <property type="entry name" value="Germane"/>
    <property type="match status" value="1"/>
</dbReference>
<name>A0A2M9BUQ5_9MICO</name>
<dbReference type="SUPFAM" id="SSF51004">
    <property type="entry name" value="C-terminal (heme d1) domain of cytochrome cd1-nitrite reductase"/>
    <property type="match status" value="1"/>
</dbReference>
<dbReference type="SMART" id="SM00909">
    <property type="entry name" value="Germane"/>
    <property type="match status" value="1"/>
</dbReference>
<protein>
    <submittedName>
        <fullName evidence="2">Sporulation and spore germination protein</fullName>
    </submittedName>
</protein>
<dbReference type="AlphaFoldDB" id="A0A2M9BUQ5"/>